<reference evidence="1" key="2">
    <citation type="journal article" date="2023" name="Science">
        <title>Genomic signatures of disease resistance in endangered staghorn corals.</title>
        <authorList>
            <person name="Vollmer S.V."/>
            <person name="Selwyn J.D."/>
            <person name="Despard B.A."/>
            <person name="Roesel C.L."/>
        </authorList>
    </citation>
    <scope>NUCLEOTIDE SEQUENCE</scope>
    <source>
        <strain evidence="1">K2</strain>
    </source>
</reference>
<evidence type="ECO:0000313" key="2">
    <source>
        <dbReference type="Proteomes" id="UP001249851"/>
    </source>
</evidence>
<comment type="caution">
    <text evidence="1">The sequence shown here is derived from an EMBL/GenBank/DDBJ whole genome shotgun (WGS) entry which is preliminary data.</text>
</comment>
<dbReference type="AlphaFoldDB" id="A0AAD9UT45"/>
<keyword evidence="2" id="KW-1185">Reference proteome</keyword>
<accession>A0AAD9UT45</accession>
<gene>
    <name evidence="1" type="ORF">P5673_030663</name>
</gene>
<name>A0AAD9UT45_ACRCE</name>
<organism evidence="1 2">
    <name type="scientific">Acropora cervicornis</name>
    <name type="common">Staghorn coral</name>
    <dbReference type="NCBI Taxonomy" id="6130"/>
    <lineage>
        <taxon>Eukaryota</taxon>
        <taxon>Metazoa</taxon>
        <taxon>Cnidaria</taxon>
        <taxon>Anthozoa</taxon>
        <taxon>Hexacorallia</taxon>
        <taxon>Scleractinia</taxon>
        <taxon>Astrocoeniina</taxon>
        <taxon>Acroporidae</taxon>
        <taxon>Acropora</taxon>
    </lineage>
</organism>
<sequence length="170" mass="19338">MNVDSETHADSPQSELQMERRCDKILLASLLLAKIELFCLDKSVGMTALQWKVQFCWLGEPAKLSLDEKRSSSENISIWTTFGWTFNMCLTNVDRSIAMCIQRQRAGNHISKKRLHSKESMTMFTIVLLYQHDKFEIQIAKTGKSLGFAGKKSVLTGLKKATTFLKEIES</sequence>
<protein>
    <submittedName>
        <fullName evidence="1">Uncharacterized protein</fullName>
    </submittedName>
</protein>
<dbReference type="Proteomes" id="UP001249851">
    <property type="component" value="Unassembled WGS sequence"/>
</dbReference>
<dbReference type="EMBL" id="JARQWQ010000133">
    <property type="protein sequence ID" value="KAK2549034.1"/>
    <property type="molecule type" value="Genomic_DNA"/>
</dbReference>
<evidence type="ECO:0000313" key="1">
    <source>
        <dbReference type="EMBL" id="KAK2549034.1"/>
    </source>
</evidence>
<proteinExistence type="predicted"/>
<reference evidence="1" key="1">
    <citation type="journal article" date="2023" name="G3 (Bethesda)">
        <title>Whole genome assembly and annotation of the endangered Caribbean coral Acropora cervicornis.</title>
        <authorList>
            <person name="Selwyn J.D."/>
            <person name="Vollmer S.V."/>
        </authorList>
    </citation>
    <scope>NUCLEOTIDE SEQUENCE</scope>
    <source>
        <strain evidence="1">K2</strain>
    </source>
</reference>